<keyword evidence="3" id="KW-1185">Reference proteome</keyword>
<dbReference type="EMBL" id="JACEFO010002821">
    <property type="protein sequence ID" value="KAF8648027.1"/>
    <property type="molecule type" value="Genomic_DNA"/>
</dbReference>
<gene>
    <name evidence="2" type="ORF">HU200_065063</name>
</gene>
<dbReference type="OrthoDB" id="692759at2759"/>
<comment type="caution">
    <text evidence="2">The sequence shown here is derived from an EMBL/GenBank/DDBJ whole genome shotgun (WGS) entry which is preliminary data.</text>
</comment>
<dbReference type="PANTHER" id="PTHR33127:SF5">
    <property type="entry name" value="TRANSMEMBRANE PROTEIN"/>
    <property type="match status" value="1"/>
</dbReference>
<proteinExistence type="predicted"/>
<evidence type="ECO:0000313" key="2">
    <source>
        <dbReference type="EMBL" id="KAF8648027.1"/>
    </source>
</evidence>
<dbReference type="Proteomes" id="UP000636709">
    <property type="component" value="Unassembled WGS sequence"/>
</dbReference>
<name>A0A835A2D7_9POAL</name>
<dbReference type="PANTHER" id="PTHR33127">
    <property type="entry name" value="TRANSMEMBRANE PROTEIN"/>
    <property type="match status" value="1"/>
</dbReference>
<dbReference type="InterPro" id="IPR005174">
    <property type="entry name" value="KIB1-4_b-propeller"/>
</dbReference>
<feature type="domain" description="KIB1-4 beta-propeller" evidence="1">
    <location>
        <begin position="43"/>
        <end position="284"/>
    </location>
</feature>
<organism evidence="2 3">
    <name type="scientific">Digitaria exilis</name>
    <dbReference type="NCBI Taxonomy" id="1010633"/>
    <lineage>
        <taxon>Eukaryota</taxon>
        <taxon>Viridiplantae</taxon>
        <taxon>Streptophyta</taxon>
        <taxon>Embryophyta</taxon>
        <taxon>Tracheophyta</taxon>
        <taxon>Spermatophyta</taxon>
        <taxon>Magnoliopsida</taxon>
        <taxon>Liliopsida</taxon>
        <taxon>Poales</taxon>
        <taxon>Poaceae</taxon>
        <taxon>PACMAD clade</taxon>
        <taxon>Panicoideae</taxon>
        <taxon>Panicodae</taxon>
        <taxon>Paniceae</taxon>
        <taxon>Anthephorinae</taxon>
        <taxon>Digitaria</taxon>
    </lineage>
</organism>
<protein>
    <recommendedName>
        <fullName evidence="1">KIB1-4 beta-propeller domain-containing protein</fullName>
    </recommendedName>
</protein>
<evidence type="ECO:0000313" key="3">
    <source>
        <dbReference type="Proteomes" id="UP000636709"/>
    </source>
</evidence>
<dbReference type="Pfam" id="PF03478">
    <property type="entry name" value="Beta-prop_KIB1-4"/>
    <property type="match status" value="1"/>
</dbReference>
<sequence length="331" mass="36774">MAMAAGEEAEASPLHLRHAPLLLFDHTNRQASSDGDDASPFFLYSIPSKRVLHKRVVEMERHRYWTTPQGWLVMASNFLPATIFLWDPFTGDRIRLPPDREGFLSGGSNPKRFLLSCKPVAADPSPSCLVLVADLSKTVLWYCRLGDDRWLQHEYDFAAIGGAGATRDNVLWSMRRLTSAGGKFYMYIFGKVVALHFSPEPVFTVIPADLNSATWVPCNGASTTQLVESHGDLFGVRFNRSSYLQTRFVVGIGVFKLDLSAQAWVKVESSLGGRAFIVHHDWDMNNTHVSNGHLLPDEVNIKLHMLGASMVNWPAALSDDIGHSTIFGLCT</sequence>
<reference evidence="2" key="1">
    <citation type="submission" date="2020-07" db="EMBL/GenBank/DDBJ databases">
        <title>Genome sequence and genetic diversity analysis of an under-domesticated orphan crop, white fonio (Digitaria exilis).</title>
        <authorList>
            <person name="Bennetzen J.L."/>
            <person name="Chen S."/>
            <person name="Ma X."/>
            <person name="Wang X."/>
            <person name="Yssel A.E.J."/>
            <person name="Chaluvadi S.R."/>
            <person name="Johnson M."/>
            <person name="Gangashetty P."/>
            <person name="Hamidou F."/>
            <person name="Sanogo M.D."/>
            <person name="Zwaenepoel A."/>
            <person name="Wallace J."/>
            <person name="Van De Peer Y."/>
            <person name="Van Deynze A."/>
        </authorList>
    </citation>
    <scope>NUCLEOTIDE SEQUENCE</scope>
    <source>
        <tissue evidence="2">Leaves</tissue>
    </source>
</reference>
<evidence type="ECO:0000259" key="1">
    <source>
        <dbReference type="Pfam" id="PF03478"/>
    </source>
</evidence>
<dbReference type="AlphaFoldDB" id="A0A835A2D7"/>
<accession>A0A835A2D7</accession>